<evidence type="ECO:0000313" key="1">
    <source>
        <dbReference type="EMBL" id="RPB23799.1"/>
    </source>
</evidence>
<dbReference type="InParanoid" id="A0A3N4LQJ2"/>
<organism evidence="1 2">
    <name type="scientific">Terfezia boudieri ATCC MYA-4762</name>
    <dbReference type="NCBI Taxonomy" id="1051890"/>
    <lineage>
        <taxon>Eukaryota</taxon>
        <taxon>Fungi</taxon>
        <taxon>Dikarya</taxon>
        <taxon>Ascomycota</taxon>
        <taxon>Pezizomycotina</taxon>
        <taxon>Pezizomycetes</taxon>
        <taxon>Pezizales</taxon>
        <taxon>Pezizaceae</taxon>
        <taxon>Terfezia</taxon>
    </lineage>
</organism>
<feature type="non-terminal residue" evidence="1">
    <location>
        <position position="133"/>
    </location>
</feature>
<dbReference type="OrthoDB" id="5355583at2759"/>
<proteinExistence type="predicted"/>
<dbReference type="AlphaFoldDB" id="A0A3N4LQJ2"/>
<gene>
    <name evidence="1" type="ORF">L211DRAFT_838237</name>
</gene>
<accession>A0A3N4LQJ2</accession>
<keyword evidence="2" id="KW-1185">Reference proteome</keyword>
<sequence length="133" mass="15131">MGDESTDSKKRKFKWSIPYGEMTIPEAEKRLGVEFTLRSITVKKMVEGKSALLGKDSISKIKKKVYDNLVGYLEIEGYPSEADPDFKEANISDLVLFAIYPILRCLNLRLRREKEMVSIDAVTGGMEEFVVMD</sequence>
<dbReference type="Proteomes" id="UP000267821">
    <property type="component" value="Unassembled WGS sequence"/>
</dbReference>
<name>A0A3N4LQJ2_9PEZI</name>
<evidence type="ECO:0000313" key="2">
    <source>
        <dbReference type="Proteomes" id="UP000267821"/>
    </source>
</evidence>
<dbReference type="EMBL" id="ML121544">
    <property type="protein sequence ID" value="RPB23799.1"/>
    <property type="molecule type" value="Genomic_DNA"/>
</dbReference>
<protein>
    <submittedName>
        <fullName evidence="1">Uncharacterized protein</fullName>
    </submittedName>
</protein>
<reference evidence="1 2" key="1">
    <citation type="journal article" date="2018" name="Nat. Ecol. Evol.">
        <title>Pezizomycetes genomes reveal the molecular basis of ectomycorrhizal truffle lifestyle.</title>
        <authorList>
            <person name="Murat C."/>
            <person name="Payen T."/>
            <person name="Noel B."/>
            <person name="Kuo A."/>
            <person name="Morin E."/>
            <person name="Chen J."/>
            <person name="Kohler A."/>
            <person name="Krizsan K."/>
            <person name="Balestrini R."/>
            <person name="Da Silva C."/>
            <person name="Montanini B."/>
            <person name="Hainaut M."/>
            <person name="Levati E."/>
            <person name="Barry K.W."/>
            <person name="Belfiori B."/>
            <person name="Cichocki N."/>
            <person name="Clum A."/>
            <person name="Dockter R.B."/>
            <person name="Fauchery L."/>
            <person name="Guy J."/>
            <person name="Iotti M."/>
            <person name="Le Tacon F."/>
            <person name="Lindquist E.A."/>
            <person name="Lipzen A."/>
            <person name="Malagnac F."/>
            <person name="Mello A."/>
            <person name="Molinier V."/>
            <person name="Miyauchi S."/>
            <person name="Poulain J."/>
            <person name="Riccioni C."/>
            <person name="Rubini A."/>
            <person name="Sitrit Y."/>
            <person name="Splivallo R."/>
            <person name="Traeger S."/>
            <person name="Wang M."/>
            <person name="Zifcakova L."/>
            <person name="Wipf D."/>
            <person name="Zambonelli A."/>
            <person name="Paolocci F."/>
            <person name="Nowrousian M."/>
            <person name="Ottonello S."/>
            <person name="Baldrian P."/>
            <person name="Spatafora J.W."/>
            <person name="Henrissat B."/>
            <person name="Nagy L.G."/>
            <person name="Aury J.M."/>
            <person name="Wincker P."/>
            <person name="Grigoriev I.V."/>
            <person name="Bonfante P."/>
            <person name="Martin F.M."/>
        </authorList>
    </citation>
    <scope>NUCLEOTIDE SEQUENCE [LARGE SCALE GENOMIC DNA]</scope>
    <source>
        <strain evidence="1 2">ATCC MYA-4762</strain>
    </source>
</reference>